<dbReference type="Pfam" id="PF12833">
    <property type="entry name" value="HTH_18"/>
    <property type="match status" value="1"/>
</dbReference>
<keyword evidence="2" id="KW-0804">Transcription</keyword>
<protein>
    <recommendedName>
        <fullName evidence="3">HTH araC/xylS-type domain-containing protein</fullName>
    </recommendedName>
</protein>
<dbReference type="SMART" id="SM00342">
    <property type="entry name" value="HTH_ARAC"/>
    <property type="match status" value="1"/>
</dbReference>
<dbReference type="PANTHER" id="PTHR43436:SF2">
    <property type="entry name" value="ARAC_XYLS FAMILY TRANSCRIPTIONAL REGULATOR"/>
    <property type="match status" value="1"/>
</dbReference>
<evidence type="ECO:0000313" key="4">
    <source>
        <dbReference type="EMBL" id="VVN28270.1"/>
    </source>
</evidence>
<dbReference type="Proteomes" id="UP000326729">
    <property type="component" value="Unassembled WGS sequence"/>
</dbReference>
<gene>
    <name evidence="4" type="ORF">PS659_04739</name>
</gene>
<accession>A0A5E6WI09</accession>
<dbReference type="InterPro" id="IPR018060">
    <property type="entry name" value="HTH_AraC"/>
</dbReference>
<dbReference type="InterPro" id="IPR009594">
    <property type="entry name" value="Tscrpt_reg_HTH_AraC_N"/>
</dbReference>
<organism evidence="4 5">
    <name type="scientific">Pseudomonas fluorescens</name>
    <dbReference type="NCBI Taxonomy" id="294"/>
    <lineage>
        <taxon>Bacteria</taxon>
        <taxon>Pseudomonadati</taxon>
        <taxon>Pseudomonadota</taxon>
        <taxon>Gammaproteobacteria</taxon>
        <taxon>Pseudomonadales</taxon>
        <taxon>Pseudomonadaceae</taxon>
        <taxon>Pseudomonas</taxon>
    </lineage>
</organism>
<keyword evidence="1" id="KW-0805">Transcription regulation</keyword>
<dbReference type="PANTHER" id="PTHR43436">
    <property type="entry name" value="ARAC-FAMILY TRANSCRIPTIONAL REGULATOR"/>
    <property type="match status" value="1"/>
</dbReference>
<dbReference type="InterPro" id="IPR009057">
    <property type="entry name" value="Homeodomain-like_sf"/>
</dbReference>
<evidence type="ECO:0000256" key="1">
    <source>
        <dbReference type="ARBA" id="ARBA00023015"/>
    </source>
</evidence>
<proteinExistence type="predicted"/>
<name>A0A5E6WI09_PSEFL</name>
<dbReference type="PROSITE" id="PS01124">
    <property type="entry name" value="HTH_ARAC_FAMILY_2"/>
    <property type="match status" value="1"/>
</dbReference>
<evidence type="ECO:0000256" key="2">
    <source>
        <dbReference type="ARBA" id="ARBA00023163"/>
    </source>
</evidence>
<reference evidence="4 5" key="1">
    <citation type="submission" date="2019-09" db="EMBL/GenBank/DDBJ databases">
        <authorList>
            <person name="Chandra G."/>
            <person name="Truman W A."/>
        </authorList>
    </citation>
    <scope>NUCLEOTIDE SEQUENCE [LARGE SCALE GENOMIC DNA]</scope>
    <source>
        <strain evidence="4">PS659</strain>
    </source>
</reference>
<dbReference type="Gene3D" id="1.10.10.60">
    <property type="entry name" value="Homeodomain-like"/>
    <property type="match status" value="2"/>
</dbReference>
<evidence type="ECO:0000259" key="3">
    <source>
        <dbReference type="PROSITE" id="PS01124"/>
    </source>
</evidence>
<dbReference type="GO" id="GO:0003700">
    <property type="term" value="F:DNA-binding transcription factor activity"/>
    <property type="evidence" value="ECO:0007669"/>
    <property type="project" value="InterPro"/>
</dbReference>
<sequence length="333" mass="37797">MGGAWLFYGWLSINVENVQSMPKPKDHSTARMVQLMSQLAPLEGYNLSPLDDVRFLRSNRPLTRTPVLYEPGIVILCQGRKRGYLGDDVYVYDAQHYLVVSVPVPFTMETDASEAQPMLAVYLRLDFTLAGELMQQVDEIWNFSAAQPMGMYASPMDEPLRRSTLRFLEVMGDRTDAQILGPAMLRELYYRILTGEQGGTLRAAIAQQGQFGKVTRAIHKIHSCYHEHLDVETLAREAQMSVPNFHLHFRKVTDSSPMQYLKSTRLHQARLLMLRNDLTAAKSAFLVGYESASQFSRDFKRLFGRTPIAEVAWMKRTYALPAPTTPSPFVSSH</sequence>
<evidence type="ECO:0000313" key="5">
    <source>
        <dbReference type="Proteomes" id="UP000326729"/>
    </source>
</evidence>
<dbReference type="Pfam" id="PF06719">
    <property type="entry name" value="AraC_N"/>
    <property type="match status" value="1"/>
</dbReference>
<dbReference type="SUPFAM" id="SSF46689">
    <property type="entry name" value="Homeodomain-like"/>
    <property type="match status" value="2"/>
</dbReference>
<dbReference type="EMBL" id="CABVGY010000032">
    <property type="protein sequence ID" value="VVN28270.1"/>
    <property type="molecule type" value="Genomic_DNA"/>
</dbReference>
<dbReference type="AlphaFoldDB" id="A0A5E6WI09"/>
<dbReference type="GO" id="GO:0043565">
    <property type="term" value="F:sequence-specific DNA binding"/>
    <property type="evidence" value="ECO:0007669"/>
    <property type="project" value="InterPro"/>
</dbReference>
<feature type="domain" description="HTH araC/xylS-type" evidence="3">
    <location>
        <begin position="215"/>
        <end position="307"/>
    </location>
</feature>